<dbReference type="RefSeq" id="WP_212214728.1">
    <property type="nucleotide sequence ID" value="NZ_JAGUCO010000003.1"/>
</dbReference>
<dbReference type="InterPro" id="IPR012292">
    <property type="entry name" value="Globin/Proto"/>
</dbReference>
<dbReference type="InterPro" id="IPR009050">
    <property type="entry name" value="Globin-like_sf"/>
</dbReference>
<name>A0ABS5JSG0_9BACT</name>
<keyword evidence="2" id="KW-1185">Reference proteome</keyword>
<dbReference type="Gene3D" id="1.10.490.10">
    <property type="entry name" value="Globins"/>
    <property type="match status" value="1"/>
</dbReference>
<proteinExistence type="predicted"/>
<gene>
    <name evidence="1" type="ORF">KEM10_06000</name>
</gene>
<evidence type="ECO:0000313" key="2">
    <source>
        <dbReference type="Proteomes" id="UP000708576"/>
    </source>
</evidence>
<evidence type="ECO:0000313" key="1">
    <source>
        <dbReference type="EMBL" id="MBS2097825.1"/>
    </source>
</evidence>
<dbReference type="EMBL" id="JAGUCO010000003">
    <property type="protein sequence ID" value="MBS2097825.1"/>
    <property type="molecule type" value="Genomic_DNA"/>
</dbReference>
<protein>
    <submittedName>
        <fullName evidence="1">Group III truncated hemoglobin</fullName>
    </submittedName>
</protein>
<organism evidence="1 2">
    <name type="scientific">Carboxylicivirga linearis</name>
    <dbReference type="NCBI Taxonomy" id="1628157"/>
    <lineage>
        <taxon>Bacteria</taxon>
        <taxon>Pseudomonadati</taxon>
        <taxon>Bacteroidota</taxon>
        <taxon>Bacteroidia</taxon>
        <taxon>Marinilabiliales</taxon>
        <taxon>Marinilabiliaceae</taxon>
        <taxon>Carboxylicivirga</taxon>
    </lineage>
</organism>
<comment type="caution">
    <text evidence="1">The sequence shown here is derived from an EMBL/GenBank/DDBJ whole genome shotgun (WGS) entry which is preliminary data.</text>
</comment>
<dbReference type="SUPFAM" id="SSF46458">
    <property type="entry name" value="Globin-like"/>
    <property type="match status" value="1"/>
</dbReference>
<accession>A0ABS5JSG0</accession>
<sequence length="146" mass="16721">MNKPDLDNRDRIETLVRAFYKKVRANELLGPFFNQTITSEEAWEEHFVLLTDFWELNLLEVKGFNGNPARAHQGVDKQFKHSITTGHFDQWVALWKETIDEIFEGEKAEYAKLRATNMAKGMYKKVIANRPGGFILPDGASGLSFG</sequence>
<dbReference type="CDD" id="cd08916">
    <property type="entry name" value="TrHb3_P"/>
    <property type="match status" value="1"/>
</dbReference>
<reference evidence="1 2" key="1">
    <citation type="journal article" date="2015" name="Int. J. Syst. Evol. Microbiol.">
        <title>Carboxylicivirga linearis sp. nov., isolated from a sea cucumber culture pond.</title>
        <authorList>
            <person name="Wang F.Q."/>
            <person name="Zhou Y.X."/>
            <person name="Lin X.Z."/>
            <person name="Chen G.J."/>
            <person name="Du Z.J."/>
        </authorList>
    </citation>
    <scope>NUCLEOTIDE SEQUENCE [LARGE SCALE GENOMIC DNA]</scope>
    <source>
        <strain evidence="1 2">FB218</strain>
    </source>
</reference>
<dbReference type="Proteomes" id="UP000708576">
    <property type="component" value="Unassembled WGS sequence"/>
</dbReference>